<dbReference type="PANTHER" id="PTHR12526">
    <property type="entry name" value="GLYCOSYLTRANSFERASE"/>
    <property type="match status" value="1"/>
</dbReference>
<evidence type="ECO:0000259" key="1">
    <source>
        <dbReference type="Pfam" id="PF00534"/>
    </source>
</evidence>
<gene>
    <name evidence="3" type="ORF">JW984_08790</name>
</gene>
<dbReference type="InterPro" id="IPR001296">
    <property type="entry name" value="Glyco_trans_1"/>
</dbReference>
<dbReference type="Gene3D" id="3.40.50.2000">
    <property type="entry name" value="Glycogen Phosphorylase B"/>
    <property type="match status" value="2"/>
</dbReference>
<dbReference type="Pfam" id="PF00534">
    <property type="entry name" value="Glycos_transf_1"/>
    <property type="match status" value="1"/>
</dbReference>
<organism evidence="3 4">
    <name type="scientific">Candidatus Zymogenus saltonus</name>
    <dbReference type="NCBI Taxonomy" id="2844893"/>
    <lineage>
        <taxon>Bacteria</taxon>
        <taxon>Deltaproteobacteria</taxon>
        <taxon>Candidatus Zymogenia</taxon>
        <taxon>Candidatus Zymogeniales</taxon>
        <taxon>Candidatus Zymogenaceae</taxon>
        <taxon>Candidatus Zymogenus</taxon>
    </lineage>
</organism>
<evidence type="ECO:0000313" key="4">
    <source>
        <dbReference type="Proteomes" id="UP000809273"/>
    </source>
</evidence>
<dbReference type="Proteomes" id="UP000809273">
    <property type="component" value="Unassembled WGS sequence"/>
</dbReference>
<feature type="domain" description="Glycosyl transferase family 1" evidence="1">
    <location>
        <begin position="229"/>
        <end position="380"/>
    </location>
</feature>
<feature type="domain" description="Glycosyltransferase subfamily 4-like N-terminal" evidence="2">
    <location>
        <begin position="16"/>
        <end position="214"/>
    </location>
</feature>
<dbReference type="AlphaFoldDB" id="A0A9D8PPX0"/>
<dbReference type="EMBL" id="JAFGIX010000046">
    <property type="protein sequence ID" value="MBN1573275.1"/>
    <property type="molecule type" value="Genomic_DNA"/>
</dbReference>
<sequence>MRHVLFLSYNFPPMGGGGVQRTVKFVKYLPEFGWEGLVIAADDKNYWARDETLHEDIPESTIVRRSSPLRPGFFISALERITSRGFAQGLMENVFIPDDKIFWALSILFGALRMVKKHDIRLIYSTSPPHSTHLAALLLKRITRLPWVSDFRDPWTKNYLYKPSNGWIESINRMMERAVMRDADRTICITERAKESYGELPWVDPDRLVTIYNGYDPDDFGGDGAREVDSDKLIITHSGSIYGGNYPKDFFLAVRRILREEPSLRERLLFRFVGVMDKEIEAEIRSFLGDNVQFLGYLTHREAVDVVTRSDCNLVVVTADEKASYHVTGKLFEYMAAGRPILAVVPPGEAADLVRSTETGIVISEDNPEALRRKFRGAIEEIAEMKGKGTFSPNIEAVRRFERRRQAERLAGIFDQLTAETGKR</sequence>
<dbReference type="CDD" id="cd03794">
    <property type="entry name" value="GT4_WbuB-like"/>
    <property type="match status" value="1"/>
</dbReference>
<proteinExistence type="predicted"/>
<evidence type="ECO:0000313" key="3">
    <source>
        <dbReference type="EMBL" id="MBN1573275.1"/>
    </source>
</evidence>
<comment type="caution">
    <text evidence="3">The sequence shown here is derived from an EMBL/GenBank/DDBJ whole genome shotgun (WGS) entry which is preliminary data.</text>
</comment>
<reference evidence="3" key="1">
    <citation type="journal article" date="2021" name="Environ. Microbiol.">
        <title>Genomic characterization of three novel Desulfobacterota classes expand the metabolic and phylogenetic diversity of the phylum.</title>
        <authorList>
            <person name="Murphy C.L."/>
            <person name="Biggerstaff J."/>
            <person name="Eichhorn A."/>
            <person name="Ewing E."/>
            <person name="Shahan R."/>
            <person name="Soriano D."/>
            <person name="Stewart S."/>
            <person name="VanMol K."/>
            <person name="Walker R."/>
            <person name="Walters P."/>
            <person name="Elshahed M.S."/>
            <person name="Youssef N.H."/>
        </authorList>
    </citation>
    <scope>NUCLEOTIDE SEQUENCE</scope>
    <source>
        <strain evidence="3">Zod_Metabat.24</strain>
    </source>
</reference>
<name>A0A9D8PPX0_9DELT</name>
<dbReference type="GO" id="GO:0016757">
    <property type="term" value="F:glycosyltransferase activity"/>
    <property type="evidence" value="ECO:0007669"/>
    <property type="project" value="InterPro"/>
</dbReference>
<protein>
    <submittedName>
        <fullName evidence="3">Glycosyltransferase family 4 protein</fullName>
    </submittedName>
</protein>
<dbReference type="Pfam" id="PF13579">
    <property type="entry name" value="Glyco_trans_4_4"/>
    <property type="match status" value="1"/>
</dbReference>
<dbReference type="InterPro" id="IPR028098">
    <property type="entry name" value="Glyco_trans_4-like_N"/>
</dbReference>
<accession>A0A9D8PPX0</accession>
<dbReference type="SUPFAM" id="SSF53756">
    <property type="entry name" value="UDP-Glycosyltransferase/glycogen phosphorylase"/>
    <property type="match status" value="1"/>
</dbReference>
<reference evidence="3" key="2">
    <citation type="submission" date="2021-01" db="EMBL/GenBank/DDBJ databases">
        <authorList>
            <person name="Hahn C.R."/>
            <person name="Youssef N.H."/>
            <person name="Elshahed M."/>
        </authorList>
    </citation>
    <scope>NUCLEOTIDE SEQUENCE</scope>
    <source>
        <strain evidence="3">Zod_Metabat.24</strain>
    </source>
</reference>
<evidence type="ECO:0000259" key="2">
    <source>
        <dbReference type="Pfam" id="PF13579"/>
    </source>
</evidence>